<sequence length="272" mass="29852">MKSKIILSLAIGLIILGLYGIADSLSHIEKDLPNIPLAENIAPVVKIKTWWLKEDVQRGTLVKRSDFDVQYLVQVDANKRGIYTDVNINFTSGAVYRQDQVQGTLFFPDMLVPPQHDAYIDVVLAPGQVPYVLSVPAKSVVGGTVSNNMRVDLVALTLPQYQMSIEVGSELSKKARMIGVTPVMMNIKVIKVIQQTQIISGELEPSSANVDIVLELTRKQVAILTVAKRIAEIEIHKSIGDFSAADLKADAGDVLPDFKSVTEMRGNNMVIK</sequence>
<reference evidence="2 3" key="1">
    <citation type="submission" date="2019-09" db="EMBL/GenBank/DDBJ databases">
        <title>Hybrid Assembly of the complete Genome of the Deep-Sea Bacterium Moritella marina from long Nanopore and Illumina reads.</title>
        <authorList>
            <person name="Magin S."/>
            <person name="Georgoulis A."/>
            <person name="Papadimitriou K."/>
            <person name="Iliakis G."/>
            <person name="Vorgias C.E."/>
        </authorList>
    </citation>
    <scope>NUCLEOTIDE SEQUENCE [LARGE SCALE GENOMIC DNA]</scope>
    <source>
        <strain evidence="2 3">MP-1</strain>
    </source>
</reference>
<dbReference type="AlphaFoldDB" id="A0A5J6WPA3"/>
<evidence type="ECO:0000313" key="3">
    <source>
        <dbReference type="Proteomes" id="UP000327424"/>
    </source>
</evidence>
<keyword evidence="3" id="KW-1185">Reference proteome</keyword>
<evidence type="ECO:0000259" key="1">
    <source>
        <dbReference type="Pfam" id="PF16976"/>
    </source>
</evidence>
<dbReference type="KEGG" id="mmaa:FR932_13310"/>
<gene>
    <name evidence="2" type="ORF">FR932_13310</name>
</gene>
<name>A0A5J6WPA3_MORMI</name>
<dbReference type="RefSeq" id="WP_019439601.1">
    <property type="nucleotide sequence ID" value="NZ_ALOE01000002.1"/>
</dbReference>
<dbReference type="EMBL" id="CP044399">
    <property type="protein sequence ID" value="QFI38760.1"/>
    <property type="molecule type" value="Genomic_DNA"/>
</dbReference>
<dbReference type="OrthoDB" id="6400671at2"/>
<accession>A0A5J6WPA3</accession>
<proteinExistence type="predicted"/>
<protein>
    <recommendedName>
        <fullName evidence="1">Flp pilus assembly protein RcpC/CpaB domain-containing protein</fullName>
    </recommendedName>
</protein>
<feature type="domain" description="Flp pilus assembly protein RcpC/CpaB" evidence="1">
    <location>
        <begin position="122"/>
        <end position="234"/>
    </location>
</feature>
<dbReference type="Pfam" id="PF16976">
    <property type="entry name" value="RcpC"/>
    <property type="match status" value="1"/>
</dbReference>
<evidence type="ECO:0000313" key="2">
    <source>
        <dbReference type="EMBL" id="QFI38760.1"/>
    </source>
</evidence>
<dbReference type="Proteomes" id="UP000327424">
    <property type="component" value="Chromosome"/>
</dbReference>
<organism evidence="2 3">
    <name type="scientific">Moritella marina ATCC 15381</name>
    <dbReference type="NCBI Taxonomy" id="1202962"/>
    <lineage>
        <taxon>Bacteria</taxon>
        <taxon>Pseudomonadati</taxon>
        <taxon>Pseudomonadota</taxon>
        <taxon>Gammaproteobacteria</taxon>
        <taxon>Alteromonadales</taxon>
        <taxon>Moritellaceae</taxon>
        <taxon>Moritella</taxon>
    </lineage>
</organism>
<dbReference type="InterPro" id="IPR031571">
    <property type="entry name" value="RcpC_dom"/>
</dbReference>